<evidence type="ECO:0008006" key="8">
    <source>
        <dbReference type="Google" id="ProtNLM"/>
    </source>
</evidence>
<name>A0AAV3F3Y2_9FLAO</name>
<proteinExistence type="predicted"/>
<dbReference type="RefSeq" id="WP_006263315.1">
    <property type="nucleotide sequence ID" value="NZ_JH590837.1"/>
</dbReference>
<dbReference type="Proteomes" id="UP000004834">
    <property type="component" value="Unassembled WGS sequence"/>
</dbReference>
<dbReference type="AlphaFoldDB" id="A0AAV3F3Y2"/>
<keyword evidence="2 5" id="KW-0812">Transmembrane</keyword>
<dbReference type="PANTHER" id="PTHR30386">
    <property type="entry name" value="MEMBRANE FUSION SUBUNIT OF EMRAB-TOLC MULTIDRUG EFFLUX PUMP"/>
    <property type="match status" value="1"/>
</dbReference>
<evidence type="ECO:0000313" key="6">
    <source>
        <dbReference type="EMBL" id="EHO13052.1"/>
    </source>
</evidence>
<evidence type="ECO:0000256" key="3">
    <source>
        <dbReference type="ARBA" id="ARBA00022989"/>
    </source>
</evidence>
<sequence length="426" mass="49490">MEDNMNNYSDETHEVLSHPPKTIVLWGNTILFVFIFLIILLSWYIKYPDIIQSNIIITTQIPPEKLIAKTTGRIEHIFVKNRSFIPKNTPIAIIESTAKYQDICALKRLIESIDVSKNDIKFPIEETSTLLLGSVETSYTNFEKNYLAYAVNQTLQPHLIDKQAQNFELIQQESRLKLLLEQKDLVNKEIEYKKIELERHKKLFDKRVIPAQEWETKNLEYLQQQKNAKDLDSQITIIRSSLNDLNKNKKTTLLGESKDLLILKRDLILSLNQLKKSILDWELNHVIQNSIDGSITFLQIWEENQNITLGDYAFVVIPENNNLIGKVKATALNSGKIKEGQVVNIRLENYPDREFGIIEGQVRSTSLIPDHENNLLVDIDLPKGLYTTYNKKLPFQQEMSGTANIVTEDLRLIERILYRFRDLLKR</sequence>
<evidence type="ECO:0000256" key="2">
    <source>
        <dbReference type="ARBA" id="ARBA00022692"/>
    </source>
</evidence>
<comment type="subcellular location">
    <subcellularLocation>
        <location evidence="1">Membrane</location>
        <topology evidence="1">Single-pass membrane protein</topology>
    </subcellularLocation>
</comment>
<evidence type="ECO:0000256" key="1">
    <source>
        <dbReference type="ARBA" id="ARBA00004167"/>
    </source>
</evidence>
<keyword evidence="3 5" id="KW-1133">Transmembrane helix</keyword>
<accession>A0AAV3F3Y2</accession>
<dbReference type="Gene3D" id="2.40.30.170">
    <property type="match status" value="1"/>
</dbReference>
<protein>
    <recommendedName>
        <fullName evidence="8">HlyD family efflux transporter periplasmic adaptor subunit</fullName>
    </recommendedName>
</protein>
<reference evidence="6 7" key="1">
    <citation type="submission" date="2011-11" db="EMBL/GenBank/DDBJ databases">
        <title>The Genome Sequence of Myroides odoratimimus CIP 101113.</title>
        <authorList>
            <person name="Earl A."/>
            <person name="Ward D."/>
            <person name="Feldgarden M."/>
            <person name="Gevers D."/>
            <person name="Huys G."/>
            <person name="Young S.K."/>
            <person name="Zeng Q."/>
            <person name="Gargeya S."/>
            <person name="Fitzgerald M."/>
            <person name="Haas B."/>
            <person name="Abouelleil A."/>
            <person name="Alvarado L."/>
            <person name="Arachchi H.M."/>
            <person name="Berlin A."/>
            <person name="Brown A."/>
            <person name="Chapman S.B."/>
            <person name="Chen Z."/>
            <person name="Dunbar C."/>
            <person name="Freedman E."/>
            <person name="Gearin G."/>
            <person name="Goldberg J."/>
            <person name="Griggs A."/>
            <person name="Gujja S."/>
            <person name="Heiman D."/>
            <person name="Howarth C."/>
            <person name="Larson L."/>
            <person name="Lui A."/>
            <person name="MacDonald P.J.P."/>
            <person name="Montmayeur A."/>
            <person name="Murphy C."/>
            <person name="Neiman D."/>
            <person name="Pearson M."/>
            <person name="Priest M."/>
            <person name="Roberts A."/>
            <person name="Saif S."/>
            <person name="Shea T."/>
            <person name="Shenoy N."/>
            <person name="Sisk P."/>
            <person name="Stolte C."/>
            <person name="Sykes S."/>
            <person name="Wortman J."/>
            <person name="Nusbaum C."/>
            <person name="Birren B."/>
        </authorList>
    </citation>
    <scope>NUCLEOTIDE SEQUENCE [LARGE SCALE GENOMIC DNA]</scope>
    <source>
        <strain evidence="6 7">CIP 101113</strain>
    </source>
</reference>
<evidence type="ECO:0000256" key="4">
    <source>
        <dbReference type="ARBA" id="ARBA00023136"/>
    </source>
</evidence>
<evidence type="ECO:0000313" key="7">
    <source>
        <dbReference type="Proteomes" id="UP000004834"/>
    </source>
</evidence>
<dbReference type="EMBL" id="AGEE01000014">
    <property type="protein sequence ID" value="EHO13052.1"/>
    <property type="molecule type" value="Genomic_DNA"/>
</dbReference>
<feature type="transmembrane region" description="Helical" evidence="5">
    <location>
        <begin position="23"/>
        <end position="45"/>
    </location>
</feature>
<keyword evidence="4 5" id="KW-0472">Membrane</keyword>
<gene>
    <name evidence="6" type="ORF">HMPREF9715_01459</name>
</gene>
<evidence type="ECO:0000256" key="5">
    <source>
        <dbReference type="SAM" id="Phobius"/>
    </source>
</evidence>
<dbReference type="GO" id="GO:0016020">
    <property type="term" value="C:membrane"/>
    <property type="evidence" value="ECO:0007669"/>
    <property type="project" value="UniProtKB-SubCell"/>
</dbReference>
<dbReference type="InterPro" id="IPR050739">
    <property type="entry name" value="MFP"/>
</dbReference>
<organism evidence="6 7">
    <name type="scientific">Myroides odoratimimus CIP 101113</name>
    <dbReference type="NCBI Taxonomy" id="883154"/>
    <lineage>
        <taxon>Bacteria</taxon>
        <taxon>Pseudomonadati</taxon>
        <taxon>Bacteroidota</taxon>
        <taxon>Flavobacteriia</taxon>
        <taxon>Flavobacteriales</taxon>
        <taxon>Flavobacteriaceae</taxon>
        <taxon>Myroides</taxon>
    </lineage>
</organism>
<comment type="caution">
    <text evidence="6">The sequence shown here is derived from an EMBL/GenBank/DDBJ whole genome shotgun (WGS) entry which is preliminary data.</text>
</comment>
<dbReference type="PANTHER" id="PTHR30386:SF26">
    <property type="entry name" value="TRANSPORT PROTEIN COMB"/>
    <property type="match status" value="1"/>
</dbReference>